<comment type="similarity">
    <text evidence="1">Belongs to the short-chain dehydrogenases/reductases (SDR) family.</text>
</comment>
<dbReference type="Proteomes" id="UP000241462">
    <property type="component" value="Unassembled WGS sequence"/>
</dbReference>
<dbReference type="PANTHER" id="PTHR44229">
    <property type="entry name" value="15-HYDROXYPROSTAGLANDIN DEHYDROGENASE [NAD(+)]"/>
    <property type="match status" value="1"/>
</dbReference>
<evidence type="ECO:0000313" key="4">
    <source>
        <dbReference type="Proteomes" id="UP000241462"/>
    </source>
</evidence>
<dbReference type="InterPro" id="IPR036291">
    <property type="entry name" value="NAD(P)-bd_dom_sf"/>
</dbReference>
<dbReference type="SUPFAM" id="SSF51735">
    <property type="entry name" value="NAD(P)-binding Rossmann-fold domains"/>
    <property type="match status" value="1"/>
</dbReference>
<evidence type="ECO:0000256" key="2">
    <source>
        <dbReference type="ARBA" id="ARBA00023002"/>
    </source>
</evidence>
<sequence length="328" mass="34989">MTSTTKAHRGPFPIKDKIALITGGGSGIGLAFAQHLHSKGARVLLGDLKLTPEAEAFLHSTEAGAVVASPADHAAEVEIQTQDGTTTTIPTAATATAVFQRCDVTNWADLHALVSRSVQEFGAVPDIYCPCAGVFEPAWSNFWDDTEAGGGDQGTSGYAALRINTEHPIKLTRLAFRALVGAEKRGVVLLVASVAGLAGYYSTAMYSASKHAIVGFCKSMYHADEEEGVKVVCVCPGMVETPLWEARDDGAAEVYQYGAAKSRAVTNSAAEIAVLMGRMVEEEQFVSGSIYVKTHTREELLVDTEPSRLGFERPKAALDKERGKPWTL</sequence>
<evidence type="ECO:0000313" key="3">
    <source>
        <dbReference type="EMBL" id="PSR92324.1"/>
    </source>
</evidence>
<proteinExistence type="inferred from homology"/>
<dbReference type="GO" id="GO:0016616">
    <property type="term" value="F:oxidoreductase activity, acting on the CH-OH group of donors, NAD or NADP as acceptor"/>
    <property type="evidence" value="ECO:0007669"/>
    <property type="project" value="TreeGrafter"/>
</dbReference>
<gene>
    <name evidence="3" type="ORF">BD289DRAFT_181138</name>
</gene>
<dbReference type="InterPro" id="IPR002347">
    <property type="entry name" value="SDR_fam"/>
</dbReference>
<dbReference type="Gene3D" id="3.40.50.720">
    <property type="entry name" value="NAD(P)-binding Rossmann-like Domain"/>
    <property type="match status" value="1"/>
</dbReference>
<dbReference type="GO" id="GO:0005737">
    <property type="term" value="C:cytoplasm"/>
    <property type="evidence" value="ECO:0007669"/>
    <property type="project" value="TreeGrafter"/>
</dbReference>
<dbReference type="InParanoid" id="A0A2T3ADD3"/>
<reference evidence="3 4" key="1">
    <citation type="journal article" date="2018" name="Mycol. Prog.">
        <title>Coniella lustricola, a new species from submerged detritus.</title>
        <authorList>
            <person name="Raudabaugh D.B."/>
            <person name="Iturriaga T."/>
            <person name="Carver A."/>
            <person name="Mondo S."/>
            <person name="Pangilinan J."/>
            <person name="Lipzen A."/>
            <person name="He G."/>
            <person name="Amirebrahimi M."/>
            <person name="Grigoriev I.V."/>
            <person name="Miller A.N."/>
        </authorList>
    </citation>
    <scope>NUCLEOTIDE SEQUENCE [LARGE SCALE GENOMIC DNA]</scope>
    <source>
        <strain evidence="3 4">B22-T-1</strain>
    </source>
</reference>
<keyword evidence="2" id="KW-0560">Oxidoreductase</keyword>
<evidence type="ECO:0008006" key="5">
    <source>
        <dbReference type="Google" id="ProtNLM"/>
    </source>
</evidence>
<keyword evidence="4" id="KW-1185">Reference proteome</keyword>
<dbReference type="Pfam" id="PF00106">
    <property type="entry name" value="adh_short"/>
    <property type="match status" value="2"/>
</dbReference>
<dbReference type="OrthoDB" id="5296at2759"/>
<protein>
    <recommendedName>
        <fullName evidence="5">NAD(P)-binding protein</fullName>
    </recommendedName>
</protein>
<dbReference type="PANTHER" id="PTHR44229:SF4">
    <property type="entry name" value="15-HYDROXYPROSTAGLANDIN DEHYDROGENASE [NAD(+)]"/>
    <property type="match status" value="1"/>
</dbReference>
<accession>A0A2T3ADD3</accession>
<dbReference type="EMBL" id="KZ678407">
    <property type="protein sequence ID" value="PSR92324.1"/>
    <property type="molecule type" value="Genomic_DNA"/>
</dbReference>
<organism evidence="3 4">
    <name type="scientific">Coniella lustricola</name>
    <dbReference type="NCBI Taxonomy" id="2025994"/>
    <lineage>
        <taxon>Eukaryota</taxon>
        <taxon>Fungi</taxon>
        <taxon>Dikarya</taxon>
        <taxon>Ascomycota</taxon>
        <taxon>Pezizomycotina</taxon>
        <taxon>Sordariomycetes</taxon>
        <taxon>Sordariomycetidae</taxon>
        <taxon>Diaporthales</taxon>
        <taxon>Schizoparmaceae</taxon>
        <taxon>Coniella</taxon>
    </lineage>
</organism>
<dbReference type="AlphaFoldDB" id="A0A2T3ADD3"/>
<dbReference type="STRING" id="2025994.A0A2T3ADD3"/>
<dbReference type="PRINTS" id="PR00081">
    <property type="entry name" value="GDHRDH"/>
</dbReference>
<name>A0A2T3ADD3_9PEZI</name>
<evidence type="ECO:0000256" key="1">
    <source>
        <dbReference type="ARBA" id="ARBA00006484"/>
    </source>
</evidence>